<gene>
    <name evidence="1" type="ORF">FA95DRAFT_1357535</name>
</gene>
<name>A0ACB8R155_9AGAM</name>
<comment type="caution">
    <text evidence="1">The sequence shown here is derived from an EMBL/GenBank/DDBJ whole genome shotgun (WGS) entry which is preliminary data.</text>
</comment>
<keyword evidence="2" id="KW-1185">Reference proteome</keyword>
<accession>A0ACB8R155</accession>
<protein>
    <submittedName>
        <fullName evidence="1">Uncharacterized protein</fullName>
    </submittedName>
</protein>
<sequence length="106" mass="11391">MRLERDVRRPPDNFEAVPPHDVPLLTGLVPHHADRASHDVLCEGAGEHQHASIYLRGAAGRTKITAHGHSSSRPGVRQTSGAAFLEPRATCGSWVTVACRVVAVLT</sequence>
<evidence type="ECO:0000313" key="1">
    <source>
        <dbReference type="EMBL" id="KAI0037834.1"/>
    </source>
</evidence>
<dbReference type="EMBL" id="MU276696">
    <property type="protein sequence ID" value="KAI0037834.1"/>
    <property type="molecule type" value="Genomic_DNA"/>
</dbReference>
<reference evidence="1" key="1">
    <citation type="submission" date="2021-02" db="EMBL/GenBank/DDBJ databases">
        <authorList>
            <consortium name="DOE Joint Genome Institute"/>
            <person name="Ahrendt S."/>
            <person name="Looney B.P."/>
            <person name="Miyauchi S."/>
            <person name="Morin E."/>
            <person name="Drula E."/>
            <person name="Courty P.E."/>
            <person name="Chicoki N."/>
            <person name="Fauchery L."/>
            <person name="Kohler A."/>
            <person name="Kuo A."/>
            <person name="Labutti K."/>
            <person name="Pangilinan J."/>
            <person name="Lipzen A."/>
            <person name="Riley R."/>
            <person name="Andreopoulos W."/>
            <person name="He G."/>
            <person name="Johnson J."/>
            <person name="Barry K.W."/>
            <person name="Grigoriev I.V."/>
            <person name="Nagy L."/>
            <person name="Hibbett D."/>
            <person name="Henrissat B."/>
            <person name="Matheny P.B."/>
            <person name="Labbe J."/>
            <person name="Martin F."/>
        </authorList>
    </citation>
    <scope>NUCLEOTIDE SEQUENCE</scope>
    <source>
        <strain evidence="1">FP105234-sp</strain>
    </source>
</reference>
<proteinExistence type="predicted"/>
<dbReference type="Proteomes" id="UP000814033">
    <property type="component" value="Unassembled WGS sequence"/>
</dbReference>
<evidence type="ECO:0000313" key="2">
    <source>
        <dbReference type="Proteomes" id="UP000814033"/>
    </source>
</evidence>
<organism evidence="1 2">
    <name type="scientific">Auriscalpium vulgare</name>
    <dbReference type="NCBI Taxonomy" id="40419"/>
    <lineage>
        <taxon>Eukaryota</taxon>
        <taxon>Fungi</taxon>
        <taxon>Dikarya</taxon>
        <taxon>Basidiomycota</taxon>
        <taxon>Agaricomycotina</taxon>
        <taxon>Agaricomycetes</taxon>
        <taxon>Russulales</taxon>
        <taxon>Auriscalpiaceae</taxon>
        <taxon>Auriscalpium</taxon>
    </lineage>
</organism>
<reference evidence="1" key="2">
    <citation type="journal article" date="2022" name="New Phytol.">
        <title>Evolutionary transition to the ectomycorrhizal habit in the genomes of a hyperdiverse lineage of mushroom-forming fungi.</title>
        <authorList>
            <person name="Looney B."/>
            <person name="Miyauchi S."/>
            <person name="Morin E."/>
            <person name="Drula E."/>
            <person name="Courty P.E."/>
            <person name="Kohler A."/>
            <person name="Kuo A."/>
            <person name="LaButti K."/>
            <person name="Pangilinan J."/>
            <person name="Lipzen A."/>
            <person name="Riley R."/>
            <person name="Andreopoulos W."/>
            <person name="He G."/>
            <person name="Johnson J."/>
            <person name="Nolan M."/>
            <person name="Tritt A."/>
            <person name="Barry K.W."/>
            <person name="Grigoriev I.V."/>
            <person name="Nagy L.G."/>
            <person name="Hibbett D."/>
            <person name="Henrissat B."/>
            <person name="Matheny P.B."/>
            <person name="Labbe J."/>
            <person name="Martin F.M."/>
        </authorList>
    </citation>
    <scope>NUCLEOTIDE SEQUENCE</scope>
    <source>
        <strain evidence="1">FP105234-sp</strain>
    </source>
</reference>